<dbReference type="Gene3D" id="2.60.40.10">
    <property type="entry name" value="Immunoglobulins"/>
    <property type="match status" value="4"/>
</dbReference>
<dbReference type="SUPFAM" id="SSF48726">
    <property type="entry name" value="Immunoglobulin"/>
    <property type="match status" value="4"/>
</dbReference>
<evidence type="ECO:0000313" key="4">
    <source>
        <dbReference type="Proteomes" id="UP000824782"/>
    </source>
</evidence>
<evidence type="ECO:0000313" key="3">
    <source>
        <dbReference type="EMBL" id="KAG8596243.1"/>
    </source>
</evidence>
<dbReference type="InterPro" id="IPR003006">
    <property type="entry name" value="Ig/MHC_CS"/>
</dbReference>
<dbReference type="PANTHER" id="PTHR23411">
    <property type="entry name" value="TAPASIN"/>
    <property type="match status" value="1"/>
</dbReference>
<accession>A0AAV7DJ99</accession>
<reference evidence="3" key="1">
    <citation type="thesis" date="2020" institute="ProQuest LLC" country="789 East Eisenhower Parkway, Ann Arbor, MI, USA">
        <title>Comparative Genomics and Chromosome Evolution.</title>
        <authorList>
            <person name="Mudd A.B."/>
        </authorList>
    </citation>
    <scope>NUCLEOTIDE SEQUENCE</scope>
    <source>
        <strain evidence="3">237g6f4</strain>
        <tissue evidence="3">Blood</tissue>
    </source>
</reference>
<dbReference type="FunFam" id="2.60.40.10:FF:000463">
    <property type="entry name" value="Immunoglobulin heavy constant gamma 1"/>
    <property type="match status" value="1"/>
</dbReference>
<dbReference type="PROSITE" id="PS50835">
    <property type="entry name" value="IG_LIKE"/>
    <property type="match status" value="4"/>
</dbReference>
<gene>
    <name evidence="3" type="ORF">GDO81_001782</name>
</gene>
<comment type="caution">
    <text evidence="3">The sequence shown here is derived from an EMBL/GenBank/DDBJ whole genome shotgun (WGS) entry which is preliminary data.</text>
</comment>
<dbReference type="CDD" id="cd05768">
    <property type="entry name" value="IgC1_CH3_IgAGD_CH4_IgAEM"/>
    <property type="match status" value="1"/>
</dbReference>
<proteinExistence type="predicted"/>
<evidence type="ECO:0000256" key="1">
    <source>
        <dbReference type="ARBA" id="ARBA00023319"/>
    </source>
</evidence>
<feature type="domain" description="Ig-like" evidence="2">
    <location>
        <begin position="6"/>
        <end position="102"/>
    </location>
</feature>
<dbReference type="InterPro" id="IPR003597">
    <property type="entry name" value="Ig_C1-set"/>
</dbReference>
<dbReference type="InterPro" id="IPR036179">
    <property type="entry name" value="Ig-like_dom_sf"/>
</dbReference>
<protein>
    <recommendedName>
        <fullName evidence="2">Ig-like domain-containing protein</fullName>
    </recommendedName>
</protein>
<dbReference type="SMART" id="SM00407">
    <property type="entry name" value="IGc1"/>
    <property type="match status" value="3"/>
</dbReference>
<name>A0AAV7DJ99_ENGPU</name>
<dbReference type="Proteomes" id="UP000824782">
    <property type="component" value="Unassembled WGS sequence"/>
</dbReference>
<feature type="domain" description="Ig-like" evidence="2">
    <location>
        <begin position="108"/>
        <end position="204"/>
    </location>
</feature>
<evidence type="ECO:0000259" key="2">
    <source>
        <dbReference type="PROSITE" id="PS50835"/>
    </source>
</evidence>
<feature type="non-terminal residue" evidence="3">
    <location>
        <position position="1"/>
    </location>
</feature>
<sequence>VELIIPHVFPLIANVVGSSTSATFACLVKDYYPPPISVTWSNSNGETLSGAKDIPTPLHGEPPAYSLFSQITVSDSEWKSKAYQCNVTYYSNNILRTTPKACFYPEEPNVHLLQGTCPESNNGEIELTCHVYNLTTQDATLKWYINDQERGFPEDKIELGKSESHFYALQSTVTIRRSEWNNGVRVRCQVTDTKTGKTAEDTIKKCSDGFNCLGINVFMVQPSVEDLYVYKMARISCVASDLKNIDESFSFEWSFPGQPSDLNVQAEDATLQLNGTYSVSSILYVDPQVWLQQTEFTCVFKHDSLPSPIITRIKKEKETKMFQPKVLVFPPSEEELAQKELYSLICIAYSFNPINIYMGWTENGMAMSKDLYDTSEPKPETSGSTYFMMSKLTITASAWDSGTSYGCLVGHEAIPMNFIRKSIDKSSGKPTVVKVSVTMSDTTLSCY</sequence>
<feature type="domain" description="Ig-like" evidence="2">
    <location>
        <begin position="222"/>
        <end position="311"/>
    </location>
</feature>
<dbReference type="PROSITE" id="PS00290">
    <property type="entry name" value="IG_MHC"/>
    <property type="match status" value="1"/>
</dbReference>
<dbReference type="InterPro" id="IPR050380">
    <property type="entry name" value="Immune_Resp_Modulators"/>
</dbReference>
<dbReference type="AlphaFoldDB" id="A0AAV7DJ99"/>
<feature type="domain" description="Ig-like" evidence="2">
    <location>
        <begin position="324"/>
        <end position="424"/>
    </location>
</feature>
<keyword evidence="4" id="KW-1185">Reference proteome</keyword>
<keyword evidence="1" id="KW-0393">Immunoglobulin domain</keyword>
<dbReference type="EMBL" id="WNYA01000001">
    <property type="protein sequence ID" value="KAG8596243.1"/>
    <property type="molecule type" value="Genomic_DNA"/>
</dbReference>
<dbReference type="Pfam" id="PF07654">
    <property type="entry name" value="C1-set"/>
    <property type="match status" value="4"/>
</dbReference>
<dbReference type="InterPro" id="IPR013783">
    <property type="entry name" value="Ig-like_fold"/>
</dbReference>
<organism evidence="3 4">
    <name type="scientific">Engystomops pustulosus</name>
    <name type="common">Tungara frog</name>
    <name type="synonym">Physalaemus pustulosus</name>
    <dbReference type="NCBI Taxonomy" id="76066"/>
    <lineage>
        <taxon>Eukaryota</taxon>
        <taxon>Metazoa</taxon>
        <taxon>Chordata</taxon>
        <taxon>Craniata</taxon>
        <taxon>Vertebrata</taxon>
        <taxon>Euteleostomi</taxon>
        <taxon>Amphibia</taxon>
        <taxon>Batrachia</taxon>
        <taxon>Anura</taxon>
        <taxon>Neobatrachia</taxon>
        <taxon>Hyloidea</taxon>
        <taxon>Leptodactylidae</taxon>
        <taxon>Leiuperinae</taxon>
        <taxon>Engystomops</taxon>
    </lineage>
</organism>
<dbReference type="InterPro" id="IPR007110">
    <property type="entry name" value="Ig-like_dom"/>
</dbReference>